<dbReference type="Gene3D" id="2.70.70.10">
    <property type="entry name" value="Glucose Permease (Domain IIA)"/>
    <property type="match status" value="1"/>
</dbReference>
<feature type="region of interest" description="Disordered" evidence="1">
    <location>
        <begin position="180"/>
        <end position="224"/>
    </location>
</feature>
<organism evidence="3 4">
    <name type="scientific">Microlunatus elymi</name>
    <dbReference type="NCBI Taxonomy" id="2596828"/>
    <lineage>
        <taxon>Bacteria</taxon>
        <taxon>Bacillati</taxon>
        <taxon>Actinomycetota</taxon>
        <taxon>Actinomycetes</taxon>
        <taxon>Propionibacteriales</taxon>
        <taxon>Propionibacteriaceae</taxon>
        <taxon>Microlunatus</taxon>
    </lineage>
</organism>
<sequence length="370" mass="39723">MRTASGAGTLHRQWRRFRRALRLPHLRALLSRWVRVWLPAWFAAVLIAGAGVTVAAITDLTAPPRSAATQQVVRHPAPLAQYDRNFGAAPQIRLNTPAQNRLVAVQRHYQLAGEQQIIAETALKSYAAERRRALRQTAARTQHAQEKIFAEREQRRIRAMVARELAERLRREQAAAEAEAARQRAAGAEPPADAAAAGATASLSNENGTTQVGTVDGATPPGQDGIPFGRVVGGVMPVASGTIGARFGAYGFWSSYHTGVDFRAGFGEPVHAVAAGVVTYAGNSGDWAGNHVAIRHADGVSTMYSHLSDIEVSPGQPVAAGQEIGRVGQTGRAFGPHLHFEVYPPGIRPGDVYRAVDPLPWLNSIGVHPR</sequence>
<reference evidence="3 4" key="1">
    <citation type="submission" date="2019-07" db="EMBL/GenBank/DDBJ databases">
        <title>Microlunatus dokdonensis sp. nov. isolated from the rhizospheric soil of the wild plant Elymus tsukushiensis.</title>
        <authorList>
            <person name="Ghim S.-Y."/>
            <person name="Hwang Y.-J."/>
            <person name="Son J.-S."/>
            <person name="Shin J.-H."/>
        </authorList>
    </citation>
    <scope>NUCLEOTIDE SEQUENCE [LARGE SCALE GENOMIC DNA]</scope>
    <source>
        <strain evidence="3 4">KUDC0627</strain>
    </source>
</reference>
<accession>A0A516PWR6</accession>
<dbReference type="Proteomes" id="UP000319263">
    <property type="component" value="Chromosome"/>
</dbReference>
<dbReference type="SUPFAM" id="SSF51261">
    <property type="entry name" value="Duplicated hybrid motif"/>
    <property type="match status" value="1"/>
</dbReference>
<dbReference type="Pfam" id="PF01551">
    <property type="entry name" value="Peptidase_M23"/>
    <property type="match status" value="1"/>
</dbReference>
<gene>
    <name evidence="3" type="ORF">FOE78_06625</name>
</gene>
<dbReference type="AlphaFoldDB" id="A0A516PWR6"/>
<name>A0A516PWR6_9ACTN</name>
<dbReference type="PANTHER" id="PTHR21666">
    <property type="entry name" value="PEPTIDASE-RELATED"/>
    <property type="match status" value="1"/>
</dbReference>
<dbReference type="KEGG" id="mik:FOE78_06625"/>
<dbReference type="CDD" id="cd12797">
    <property type="entry name" value="M23_peptidase"/>
    <property type="match status" value="1"/>
</dbReference>
<dbReference type="RefSeq" id="WP_143985591.1">
    <property type="nucleotide sequence ID" value="NZ_CP041692.1"/>
</dbReference>
<dbReference type="EMBL" id="CP041692">
    <property type="protein sequence ID" value="QDP95623.1"/>
    <property type="molecule type" value="Genomic_DNA"/>
</dbReference>
<evidence type="ECO:0000313" key="4">
    <source>
        <dbReference type="Proteomes" id="UP000319263"/>
    </source>
</evidence>
<evidence type="ECO:0000256" key="1">
    <source>
        <dbReference type="SAM" id="MobiDB-lite"/>
    </source>
</evidence>
<protein>
    <submittedName>
        <fullName evidence="3">Peptidoglycan DD-metalloendopeptidase family protein</fullName>
    </submittedName>
</protein>
<evidence type="ECO:0000313" key="3">
    <source>
        <dbReference type="EMBL" id="QDP95623.1"/>
    </source>
</evidence>
<proteinExistence type="predicted"/>
<dbReference type="PANTHER" id="PTHR21666:SF270">
    <property type="entry name" value="MUREIN HYDROLASE ACTIVATOR ENVC"/>
    <property type="match status" value="1"/>
</dbReference>
<keyword evidence="4" id="KW-1185">Reference proteome</keyword>
<feature type="compositionally biased region" description="Low complexity" evidence="1">
    <location>
        <begin position="183"/>
        <end position="201"/>
    </location>
</feature>
<dbReference type="GO" id="GO:0004222">
    <property type="term" value="F:metalloendopeptidase activity"/>
    <property type="evidence" value="ECO:0007669"/>
    <property type="project" value="TreeGrafter"/>
</dbReference>
<feature type="domain" description="M23ase beta-sheet core" evidence="2">
    <location>
        <begin position="256"/>
        <end position="344"/>
    </location>
</feature>
<dbReference type="InterPro" id="IPR016047">
    <property type="entry name" value="M23ase_b-sheet_dom"/>
</dbReference>
<dbReference type="InterPro" id="IPR050570">
    <property type="entry name" value="Cell_wall_metabolism_enzyme"/>
</dbReference>
<feature type="compositionally biased region" description="Polar residues" evidence="1">
    <location>
        <begin position="202"/>
        <end position="213"/>
    </location>
</feature>
<dbReference type="OrthoDB" id="1099523at2"/>
<dbReference type="InterPro" id="IPR011055">
    <property type="entry name" value="Dup_hybrid_motif"/>
</dbReference>
<evidence type="ECO:0000259" key="2">
    <source>
        <dbReference type="Pfam" id="PF01551"/>
    </source>
</evidence>